<comment type="similarity">
    <text evidence="1">Belongs to the SMP-30/CGR1 family.</text>
</comment>
<evidence type="ECO:0000259" key="4">
    <source>
        <dbReference type="Pfam" id="PF08450"/>
    </source>
</evidence>
<keyword evidence="3" id="KW-0479">Metal-binding</keyword>
<dbReference type="Pfam" id="PF08450">
    <property type="entry name" value="SGL"/>
    <property type="match status" value="1"/>
</dbReference>
<feature type="binding site" evidence="3">
    <location>
        <position position="193"/>
    </location>
    <ligand>
        <name>a divalent metal cation</name>
        <dbReference type="ChEBI" id="CHEBI:60240"/>
    </ligand>
</feature>
<feature type="domain" description="SMP-30/Gluconolactonase/LRE-like region" evidence="4">
    <location>
        <begin position="13"/>
        <end position="251"/>
    </location>
</feature>
<keyword evidence="6" id="KW-1185">Reference proteome</keyword>
<evidence type="ECO:0000313" key="6">
    <source>
        <dbReference type="Proteomes" id="UP000190460"/>
    </source>
</evidence>
<dbReference type="InterPro" id="IPR011042">
    <property type="entry name" value="6-blade_b-propeller_TolB-like"/>
</dbReference>
<dbReference type="InterPro" id="IPR013658">
    <property type="entry name" value="SGL"/>
</dbReference>
<dbReference type="OrthoDB" id="9775406at2"/>
<feature type="binding site" evidence="3">
    <location>
        <position position="96"/>
    </location>
    <ligand>
        <name>substrate</name>
    </ligand>
</feature>
<dbReference type="PANTHER" id="PTHR10907">
    <property type="entry name" value="REGUCALCIN"/>
    <property type="match status" value="1"/>
</dbReference>
<evidence type="ECO:0000256" key="2">
    <source>
        <dbReference type="PIRSR" id="PIRSR605511-1"/>
    </source>
</evidence>
<dbReference type="EMBL" id="FUYB01000005">
    <property type="protein sequence ID" value="SKA75645.1"/>
    <property type="molecule type" value="Genomic_DNA"/>
</dbReference>
<evidence type="ECO:0000256" key="1">
    <source>
        <dbReference type="ARBA" id="ARBA00008853"/>
    </source>
</evidence>
<comment type="cofactor">
    <cofactor evidence="3">
        <name>Zn(2+)</name>
        <dbReference type="ChEBI" id="CHEBI:29105"/>
    </cofactor>
    <text evidence="3">Binds 1 divalent metal cation per subunit.</text>
</comment>
<dbReference type="Gene3D" id="2.120.10.30">
    <property type="entry name" value="TolB, C-terminal domain"/>
    <property type="match status" value="1"/>
</dbReference>
<feature type="binding site" evidence="3">
    <location>
        <position position="98"/>
    </location>
    <ligand>
        <name>substrate</name>
    </ligand>
</feature>
<dbReference type="GO" id="GO:0005509">
    <property type="term" value="F:calcium ion binding"/>
    <property type="evidence" value="ECO:0007669"/>
    <property type="project" value="TreeGrafter"/>
</dbReference>
<keyword evidence="3" id="KW-0862">Zinc</keyword>
<accession>A0A1T4WFG2</accession>
<protein>
    <submittedName>
        <fullName evidence="5">Sugar lactone lactonase YvrE</fullName>
    </submittedName>
</protein>
<name>A0A1T4WFG2_9GAMM</name>
<dbReference type="SUPFAM" id="SSF63829">
    <property type="entry name" value="Calcium-dependent phosphotriesterase"/>
    <property type="match status" value="1"/>
</dbReference>
<evidence type="ECO:0000313" key="5">
    <source>
        <dbReference type="EMBL" id="SKA75645.1"/>
    </source>
</evidence>
<proteinExistence type="inferred from homology"/>
<evidence type="ECO:0000256" key="3">
    <source>
        <dbReference type="PIRSR" id="PIRSR605511-2"/>
    </source>
</evidence>
<dbReference type="InterPro" id="IPR005511">
    <property type="entry name" value="SMP-30"/>
</dbReference>
<dbReference type="PRINTS" id="PR01790">
    <property type="entry name" value="SMP30FAMILY"/>
</dbReference>
<feature type="binding site" evidence="3">
    <location>
        <position position="143"/>
    </location>
    <ligand>
        <name>a divalent metal cation</name>
        <dbReference type="ChEBI" id="CHEBI:60240"/>
    </ligand>
</feature>
<dbReference type="RefSeq" id="WP_078922021.1">
    <property type="nucleotide sequence ID" value="NZ_FUYB01000005.1"/>
</dbReference>
<feature type="binding site" evidence="3">
    <location>
        <position position="15"/>
    </location>
    <ligand>
        <name>a divalent metal cation</name>
        <dbReference type="ChEBI" id="CHEBI:60240"/>
    </ligand>
</feature>
<dbReference type="PANTHER" id="PTHR10907:SF47">
    <property type="entry name" value="REGUCALCIN"/>
    <property type="match status" value="1"/>
</dbReference>
<dbReference type="GO" id="GO:0004341">
    <property type="term" value="F:gluconolactonase activity"/>
    <property type="evidence" value="ECO:0007669"/>
    <property type="project" value="TreeGrafter"/>
</dbReference>
<gene>
    <name evidence="5" type="ORF">SAMN02745130_01555</name>
</gene>
<dbReference type="AlphaFoldDB" id="A0A1T4WFG2"/>
<organism evidence="5 6">
    <name type="scientific">Thiothrix eikelboomii</name>
    <dbReference type="NCBI Taxonomy" id="92487"/>
    <lineage>
        <taxon>Bacteria</taxon>
        <taxon>Pseudomonadati</taxon>
        <taxon>Pseudomonadota</taxon>
        <taxon>Gammaproteobacteria</taxon>
        <taxon>Thiotrichales</taxon>
        <taxon>Thiotrichaceae</taxon>
        <taxon>Thiothrix</taxon>
    </lineage>
</organism>
<reference evidence="5 6" key="1">
    <citation type="submission" date="2017-02" db="EMBL/GenBank/DDBJ databases">
        <authorList>
            <person name="Peterson S.W."/>
        </authorList>
    </citation>
    <scope>NUCLEOTIDE SEQUENCE [LARGE SCALE GENOMIC DNA]</scope>
    <source>
        <strain evidence="5 6">ATCC 49788</strain>
    </source>
</reference>
<dbReference type="GO" id="GO:0019853">
    <property type="term" value="P:L-ascorbic acid biosynthetic process"/>
    <property type="evidence" value="ECO:0007669"/>
    <property type="project" value="TreeGrafter"/>
</dbReference>
<dbReference type="STRING" id="92487.SAMN02745130_01555"/>
<sequence>MSVTVFQDCHCQLGEGTLGTEDTLYWFDILAKRFYSCDLATRSVQERSFNEYFSVAAKLKNSGLLLASETGLWRLSTFTSELEKLVDLEAANPMTRSNDGRADRQGGFWMSTMGKQAQDRAGAIYRYYQGEIVQLRANISIPNAICFSPSGEYAYFADSKLAHIYRWTLDSAGWPVGEPSLWVDLSGTHIEPDGAVIDHQGFMWNAQWNGSRVVRYNPEGQIDQIIKLPVSRPTCPTFGGPDYQTLFISSAIADLSADELSQQPQAGALLAYSLSIAGLPEPEVRL</sequence>
<dbReference type="Proteomes" id="UP000190460">
    <property type="component" value="Unassembled WGS sequence"/>
</dbReference>
<feature type="active site" description="Proton donor/acceptor" evidence="2">
    <location>
        <position position="193"/>
    </location>
</feature>